<evidence type="ECO:0000313" key="3">
    <source>
        <dbReference type="Proteomes" id="UP000054485"/>
    </source>
</evidence>
<sequence>MLIFLVIIFLAVNITCGIITAIALKYIVAEELIELSGTYVCTFGFEGDVELLISMVWTLNTAWEVLALCLSIWVAMKHFRELRRLGPSIGSTIEDCFRVLIKSHMLYFASFVGVSCLQLGYLSPELENSNSMGVEILYGGLQVLLVVQMFVLGPRLILSVREYYAKLMAESDAETSMISIVFQERVHVPTSSTV</sequence>
<feature type="transmembrane region" description="Helical" evidence="1">
    <location>
        <begin position="52"/>
        <end position="75"/>
    </location>
</feature>
<feature type="transmembrane region" description="Helical" evidence="1">
    <location>
        <begin position="136"/>
        <end position="158"/>
    </location>
</feature>
<keyword evidence="1" id="KW-0812">Transmembrane</keyword>
<protein>
    <submittedName>
        <fullName evidence="2">Uncharacterized protein</fullName>
    </submittedName>
</protein>
<feature type="transmembrane region" description="Helical" evidence="1">
    <location>
        <begin position="105"/>
        <end position="124"/>
    </location>
</feature>
<keyword evidence="1" id="KW-1133">Transmembrane helix</keyword>
<dbReference type="Proteomes" id="UP000054485">
    <property type="component" value="Unassembled WGS sequence"/>
</dbReference>
<dbReference type="AlphaFoldDB" id="A0A0D0AJS6"/>
<name>A0A0D0AJS6_9AGAM</name>
<evidence type="ECO:0000313" key="2">
    <source>
        <dbReference type="EMBL" id="KIK38399.1"/>
    </source>
</evidence>
<proteinExistence type="predicted"/>
<reference evidence="2 3" key="1">
    <citation type="submission" date="2014-04" db="EMBL/GenBank/DDBJ databases">
        <authorList>
            <consortium name="DOE Joint Genome Institute"/>
            <person name="Kuo A."/>
            <person name="Ruytinx J."/>
            <person name="Rineau F."/>
            <person name="Colpaert J."/>
            <person name="Kohler A."/>
            <person name="Nagy L.G."/>
            <person name="Floudas D."/>
            <person name="Copeland A."/>
            <person name="Barry K.W."/>
            <person name="Cichocki N."/>
            <person name="Veneault-Fourrey C."/>
            <person name="LaButti K."/>
            <person name="Lindquist E.A."/>
            <person name="Lipzen A."/>
            <person name="Lundell T."/>
            <person name="Morin E."/>
            <person name="Murat C."/>
            <person name="Sun H."/>
            <person name="Tunlid A."/>
            <person name="Henrissat B."/>
            <person name="Grigoriev I.V."/>
            <person name="Hibbett D.S."/>
            <person name="Martin F."/>
            <person name="Nordberg H.P."/>
            <person name="Cantor M.N."/>
            <person name="Hua S.X."/>
        </authorList>
    </citation>
    <scope>NUCLEOTIDE SEQUENCE [LARGE SCALE GENOMIC DNA]</scope>
    <source>
        <strain evidence="2 3">UH-Slu-Lm8-n1</strain>
    </source>
</reference>
<dbReference type="HOGENOM" id="CLU_057751_1_0_1"/>
<organism evidence="2 3">
    <name type="scientific">Suillus luteus UH-Slu-Lm8-n1</name>
    <dbReference type="NCBI Taxonomy" id="930992"/>
    <lineage>
        <taxon>Eukaryota</taxon>
        <taxon>Fungi</taxon>
        <taxon>Dikarya</taxon>
        <taxon>Basidiomycota</taxon>
        <taxon>Agaricomycotina</taxon>
        <taxon>Agaricomycetes</taxon>
        <taxon>Agaricomycetidae</taxon>
        <taxon>Boletales</taxon>
        <taxon>Suillineae</taxon>
        <taxon>Suillaceae</taxon>
        <taxon>Suillus</taxon>
    </lineage>
</organism>
<gene>
    <name evidence="2" type="ORF">CY34DRAFT_15090</name>
</gene>
<reference evidence="3" key="2">
    <citation type="submission" date="2015-01" db="EMBL/GenBank/DDBJ databases">
        <title>Evolutionary Origins and Diversification of the Mycorrhizal Mutualists.</title>
        <authorList>
            <consortium name="DOE Joint Genome Institute"/>
            <consortium name="Mycorrhizal Genomics Consortium"/>
            <person name="Kohler A."/>
            <person name="Kuo A."/>
            <person name="Nagy L.G."/>
            <person name="Floudas D."/>
            <person name="Copeland A."/>
            <person name="Barry K.W."/>
            <person name="Cichocki N."/>
            <person name="Veneault-Fourrey C."/>
            <person name="LaButti K."/>
            <person name="Lindquist E.A."/>
            <person name="Lipzen A."/>
            <person name="Lundell T."/>
            <person name="Morin E."/>
            <person name="Murat C."/>
            <person name="Riley R."/>
            <person name="Ohm R."/>
            <person name="Sun H."/>
            <person name="Tunlid A."/>
            <person name="Henrissat B."/>
            <person name="Grigoriev I.V."/>
            <person name="Hibbett D.S."/>
            <person name="Martin F."/>
        </authorList>
    </citation>
    <scope>NUCLEOTIDE SEQUENCE [LARGE SCALE GENOMIC DNA]</scope>
    <source>
        <strain evidence="3">UH-Slu-Lm8-n1</strain>
    </source>
</reference>
<accession>A0A0D0AJS6</accession>
<dbReference type="OrthoDB" id="2629615at2759"/>
<keyword evidence="3" id="KW-1185">Reference proteome</keyword>
<evidence type="ECO:0000256" key="1">
    <source>
        <dbReference type="SAM" id="Phobius"/>
    </source>
</evidence>
<keyword evidence="1" id="KW-0472">Membrane</keyword>
<dbReference type="EMBL" id="KN835396">
    <property type="protein sequence ID" value="KIK38399.1"/>
    <property type="molecule type" value="Genomic_DNA"/>
</dbReference>
<dbReference type="InParanoid" id="A0A0D0AJS6"/>